<keyword evidence="2" id="KW-1185">Reference proteome</keyword>
<name>A0A1U7CMU5_9BACT</name>
<evidence type="ECO:0000313" key="1">
    <source>
        <dbReference type="EMBL" id="APW60241.1"/>
    </source>
</evidence>
<dbReference type="Proteomes" id="UP000186309">
    <property type="component" value="Chromosome"/>
</dbReference>
<sequence>MSSSFIREFSHLWTGCLAHYHAHRNDEHLNALYEDSLRYVGLHLENDLCRSEYWSRVSLRRRLAVLLFLVDRGIVERSVRNGRHVYAPLPHAEDWVSRQPAMRPFLKPTLELVAALRHELARRARSRKA</sequence>
<reference evidence="2" key="1">
    <citation type="submission" date="2016-12" db="EMBL/GenBank/DDBJ databases">
        <title>Comparative genomics of four Isosphaeraceae planctomycetes: a common pool of plasmids and glycoside hydrolase genes.</title>
        <authorList>
            <person name="Ivanova A."/>
        </authorList>
    </citation>
    <scope>NUCLEOTIDE SEQUENCE [LARGE SCALE GENOMIC DNA]</scope>
    <source>
        <strain evidence="2">PX4</strain>
    </source>
</reference>
<evidence type="ECO:0000313" key="2">
    <source>
        <dbReference type="Proteomes" id="UP000186309"/>
    </source>
</evidence>
<protein>
    <submittedName>
        <fullName evidence="1">Uncharacterized protein</fullName>
    </submittedName>
</protein>
<dbReference type="EMBL" id="CP019082">
    <property type="protein sequence ID" value="APW60241.1"/>
    <property type="molecule type" value="Genomic_DNA"/>
</dbReference>
<accession>A0A1U7CMU5</accession>
<dbReference type="KEGG" id="pbor:BSF38_01708"/>
<proteinExistence type="predicted"/>
<organism evidence="1 2">
    <name type="scientific">Paludisphaera borealis</name>
    <dbReference type="NCBI Taxonomy" id="1387353"/>
    <lineage>
        <taxon>Bacteria</taxon>
        <taxon>Pseudomonadati</taxon>
        <taxon>Planctomycetota</taxon>
        <taxon>Planctomycetia</taxon>
        <taxon>Isosphaerales</taxon>
        <taxon>Isosphaeraceae</taxon>
        <taxon>Paludisphaera</taxon>
    </lineage>
</organism>
<dbReference type="RefSeq" id="WP_237170804.1">
    <property type="nucleotide sequence ID" value="NZ_CP019082.1"/>
</dbReference>
<gene>
    <name evidence="1" type="ORF">BSF38_01708</name>
</gene>
<dbReference type="AlphaFoldDB" id="A0A1U7CMU5"/>